<feature type="non-terminal residue" evidence="1">
    <location>
        <position position="1"/>
    </location>
</feature>
<accession>A0A6A4KRK3</accession>
<proteinExistence type="predicted"/>
<protein>
    <submittedName>
        <fullName evidence="1">Uncharacterized protein</fullName>
    </submittedName>
</protein>
<reference evidence="1 2" key="1">
    <citation type="journal article" date="2019" name="Genome Biol. Evol.">
        <title>The Rhododendron genome and chromosomal organization provide insight into shared whole-genome duplications across the heath family (Ericaceae).</title>
        <authorList>
            <person name="Soza V.L."/>
            <person name="Lindsley D."/>
            <person name="Waalkes A."/>
            <person name="Ramage E."/>
            <person name="Patwardhan R.P."/>
            <person name="Burton J.N."/>
            <person name="Adey A."/>
            <person name="Kumar A."/>
            <person name="Qiu R."/>
            <person name="Shendure J."/>
            <person name="Hall B."/>
        </authorList>
    </citation>
    <scope>NUCLEOTIDE SEQUENCE [LARGE SCALE GENOMIC DNA]</scope>
    <source>
        <strain evidence="1">RSF 1966-606</strain>
    </source>
</reference>
<feature type="non-terminal residue" evidence="1">
    <location>
        <position position="62"/>
    </location>
</feature>
<dbReference type="AlphaFoldDB" id="A0A6A4KRK3"/>
<evidence type="ECO:0000313" key="2">
    <source>
        <dbReference type="Proteomes" id="UP000428333"/>
    </source>
</evidence>
<comment type="caution">
    <text evidence="1">The sequence shown here is derived from an EMBL/GenBank/DDBJ whole genome shotgun (WGS) entry which is preliminary data.</text>
</comment>
<dbReference type="EMBL" id="QEFC01003082">
    <property type="protein sequence ID" value="KAE9450173.1"/>
    <property type="molecule type" value="Genomic_DNA"/>
</dbReference>
<gene>
    <name evidence="1" type="ORF">C3L33_17911</name>
</gene>
<name>A0A6A4KRK3_9ERIC</name>
<evidence type="ECO:0000313" key="1">
    <source>
        <dbReference type="EMBL" id="KAE9450173.1"/>
    </source>
</evidence>
<keyword evidence="2" id="KW-1185">Reference proteome</keyword>
<organism evidence="1 2">
    <name type="scientific">Rhododendron williamsianum</name>
    <dbReference type="NCBI Taxonomy" id="262921"/>
    <lineage>
        <taxon>Eukaryota</taxon>
        <taxon>Viridiplantae</taxon>
        <taxon>Streptophyta</taxon>
        <taxon>Embryophyta</taxon>
        <taxon>Tracheophyta</taxon>
        <taxon>Spermatophyta</taxon>
        <taxon>Magnoliopsida</taxon>
        <taxon>eudicotyledons</taxon>
        <taxon>Gunneridae</taxon>
        <taxon>Pentapetalae</taxon>
        <taxon>asterids</taxon>
        <taxon>Ericales</taxon>
        <taxon>Ericaceae</taxon>
        <taxon>Ericoideae</taxon>
        <taxon>Rhodoreae</taxon>
        <taxon>Rhododendron</taxon>
    </lineage>
</organism>
<sequence>MQARFGSEWRERSDCGPENEVCIPENIVMEIKATCILVLPKFGIQFGARVDFLPHPLPFRAL</sequence>
<dbReference type="Proteomes" id="UP000428333">
    <property type="component" value="Linkage Group LG11"/>
</dbReference>